<evidence type="ECO:0000313" key="2">
    <source>
        <dbReference type="Proteomes" id="UP000585474"/>
    </source>
</evidence>
<evidence type="ECO:0000313" key="1">
    <source>
        <dbReference type="EMBL" id="GFY88077.1"/>
    </source>
</evidence>
<accession>A0A7J0ER77</accession>
<name>A0A7J0ER77_9ERIC</name>
<keyword evidence="2" id="KW-1185">Reference proteome</keyword>
<gene>
    <name evidence="1" type="ORF">Acr_06g0000170</name>
</gene>
<proteinExistence type="predicted"/>
<dbReference type="AlphaFoldDB" id="A0A7J0ER77"/>
<sequence>MISNAKFEAEKFDGMNNFGMWQCEVQDVLFQQELDIALEDELEEYTHNEWDHINSKRHWEKDCPKLNEKEKKNPKAAFVMIWSWHCWDRRLWFSSIKMLVGEESQLVEYFRVQGLSCNDRRWSFEGYEGCFDCDEDYTIEKSIFFAKEYSDRWSSITVILG</sequence>
<organism evidence="1 2">
    <name type="scientific">Actinidia rufa</name>
    <dbReference type="NCBI Taxonomy" id="165716"/>
    <lineage>
        <taxon>Eukaryota</taxon>
        <taxon>Viridiplantae</taxon>
        <taxon>Streptophyta</taxon>
        <taxon>Embryophyta</taxon>
        <taxon>Tracheophyta</taxon>
        <taxon>Spermatophyta</taxon>
        <taxon>Magnoliopsida</taxon>
        <taxon>eudicotyledons</taxon>
        <taxon>Gunneridae</taxon>
        <taxon>Pentapetalae</taxon>
        <taxon>asterids</taxon>
        <taxon>Ericales</taxon>
        <taxon>Actinidiaceae</taxon>
        <taxon>Actinidia</taxon>
    </lineage>
</organism>
<dbReference type="OrthoDB" id="1670072at2759"/>
<protein>
    <submittedName>
        <fullName evidence="1">Uncharacterized protein</fullName>
    </submittedName>
</protein>
<reference evidence="1 2" key="1">
    <citation type="submission" date="2019-07" db="EMBL/GenBank/DDBJ databases">
        <title>De Novo Assembly of kiwifruit Actinidia rufa.</title>
        <authorList>
            <person name="Sugita-Konishi S."/>
            <person name="Sato K."/>
            <person name="Mori E."/>
            <person name="Abe Y."/>
            <person name="Kisaki G."/>
            <person name="Hamano K."/>
            <person name="Suezawa K."/>
            <person name="Otani M."/>
            <person name="Fukuda T."/>
            <person name="Manabe T."/>
            <person name="Gomi K."/>
            <person name="Tabuchi M."/>
            <person name="Akimitsu K."/>
            <person name="Kataoka I."/>
        </authorList>
    </citation>
    <scope>NUCLEOTIDE SEQUENCE [LARGE SCALE GENOMIC DNA]</scope>
    <source>
        <strain evidence="2">cv. Fuchu</strain>
    </source>
</reference>
<dbReference type="Proteomes" id="UP000585474">
    <property type="component" value="Unassembled WGS sequence"/>
</dbReference>
<dbReference type="EMBL" id="BJWL01000006">
    <property type="protein sequence ID" value="GFY88077.1"/>
    <property type="molecule type" value="Genomic_DNA"/>
</dbReference>
<comment type="caution">
    <text evidence="1">The sequence shown here is derived from an EMBL/GenBank/DDBJ whole genome shotgun (WGS) entry which is preliminary data.</text>
</comment>